<evidence type="ECO:0000313" key="2">
    <source>
        <dbReference type="Proteomes" id="UP000294419"/>
    </source>
</evidence>
<protein>
    <submittedName>
        <fullName evidence="1">Uncharacterized protein</fullName>
    </submittedName>
</protein>
<accession>A0A4P6ZHX2</accession>
<name>A0A4P6ZHX2_9FLAO</name>
<dbReference type="AlphaFoldDB" id="A0A4P6ZHX2"/>
<evidence type="ECO:0000313" key="1">
    <source>
        <dbReference type="EMBL" id="QBO59178.1"/>
    </source>
</evidence>
<dbReference type="KEGG" id="csal:NBC122_02374"/>
<organism evidence="1 2">
    <name type="scientific">Chryseobacterium salivictor</name>
    <dbReference type="NCBI Taxonomy" id="2547600"/>
    <lineage>
        <taxon>Bacteria</taxon>
        <taxon>Pseudomonadati</taxon>
        <taxon>Bacteroidota</taxon>
        <taxon>Flavobacteriia</taxon>
        <taxon>Flavobacteriales</taxon>
        <taxon>Weeksellaceae</taxon>
        <taxon>Chryseobacterium group</taxon>
        <taxon>Chryseobacterium</taxon>
    </lineage>
</organism>
<keyword evidence="2" id="KW-1185">Reference proteome</keyword>
<dbReference type="EMBL" id="CP037954">
    <property type="protein sequence ID" value="QBO59178.1"/>
    <property type="molecule type" value="Genomic_DNA"/>
</dbReference>
<reference evidence="1 2" key="1">
    <citation type="submission" date="2019-03" db="EMBL/GenBank/DDBJ databases">
        <authorList>
            <person name="Kim H."/>
            <person name="Yu S.-M."/>
        </authorList>
    </citation>
    <scope>NUCLEOTIDE SEQUENCE [LARGE SCALE GENOMIC DNA]</scope>
    <source>
        <strain evidence="1 2">NBC122</strain>
    </source>
</reference>
<proteinExistence type="predicted"/>
<sequence length="44" mass="5085">MLKFIESLIISLKTPLYQANYSQNTTIKAAFSSRFEINEQVAKF</sequence>
<dbReference type="Proteomes" id="UP000294419">
    <property type="component" value="Chromosome"/>
</dbReference>
<gene>
    <name evidence="1" type="ORF">NBC122_02374</name>
</gene>